<name>A0ABS1WQF2_9GAMM</name>
<organism evidence="1 2">
    <name type="scientific">Steroidobacter gossypii</name>
    <dbReference type="NCBI Taxonomy" id="2805490"/>
    <lineage>
        <taxon>Bacteria</taxon>
        <taxon>Pseudomonadati</taxon>
        <taxon>Pseudomonadota</taxon>
        <taxon>Gammaproteobacteria</taxon>
        <taxon>Steroidobacterales</taxon>
        <taxon>Steroidobacteraceae</taxon>
        <taxon>Steroidobacter</taxon>
    </lineage>
</organism>
<proteinExistence type="predicted"/>
<accession>A0ABS1WQF2</accession>
<reference evidence="1 2" key="1">
    <citation type="journal article" date="2021" name="Int. J. Syst. Evol. Microbiol.">
        <title>Steroidobacter gossypii sp. nov., isolated from soil of cotton cropping field.</title>
        <authorList>
            <person name="Huang R."/>
            <person name="Yang S."/>
            <person name="Zhen C."/>
            <person name="Liu W."/>
        </authorList>
    </citation>
    <scope>NUCLEOTIDE SEQUENCE [LARGE SCALE GENOMIC DNA]</scope>
    <source>
        <strain evidence="1 2">S1-65</strain>
    </source>
</reference>
<keyword evidence="2" id="KW-1185">Reference proteome</keyword>
<sequence>MPRFELMLSLPRFIITRRRVDMSEVRKMPLLEQHALPVENRGNDIELLPRVLVFRSLLGNPNSIADDDWAIASAAEQRPAVLLEECVTGRLHHPSNARFDHVTHPSPVVDFVESKPDAHIVLVDAACKAPRLDAYQVVRVVHPNVFAIDSVGFALLGAVGRNRVMSALACIEEEVPEHTPIT</sequence>
<dbReference type="EMBL" id="JAEVLS010000001">
    <property type="protein sequence ID" value="MBM0103201.1"/>
    <property type="molecule type" value="Genomic_DNA"/>
</dbReference>
<evidence type="ECO:0000313" key="2">
    <source>
        <dbReference type="Proteomes" id="UP000661077"/>
    </source>
</evidence>
<dbReference type="RefSeq" id="WP_203165187.1">
    <property type="nucleotide sequence ID" value="NZ_JAEVLS010000001.1"/>
</dbReference>
<comment type="caution">
    <text evidence="1">The sequence shown here is derived from an EMBL/GenBank/DDBJ whole genome shotgun (WGS) entry which is preliminary data.</text>
</comment>
<evidence type="ECO:0000313" key="1">
    <source>
        <dbReference type="EMBL" id="MBM0103201.1"/>
    </source>
</evidence>
<protein>
    <submittedName>
        <fullName evidence="1">Uncharacterized protein</fullName>
    </submittedName>
</protein>
<dbReference type="Proteomes" id="UP000661077">
    <property type="component" value="Unassembled WGS sequence"/>
</dbReference>
<gene>
    <name evidence="1" type="ORF">JM946_00510</name>
</gene>